<evidence type="ECO:0000259" key="6">
    <source>
        <dbReference type="PROSITE" id="PS51379"/>
    </source>
</evidence>
<dbReference type="PANTHER" id="PTHR32479">
    <property type="entry name" value="GLYCOLATE OXIDASE IRON-SULFUR SUBUNIT"/>
    <property type="match status" value="1"/>
</dbReference>
<dbReference type="InterPro" id="IPR009051">
    <property type="entry name" value="Helical_ferredxn"/>
</dbReference>
<keyword evidence="2" id="KW-0479">Metal-binding</keyword>
<evidence type="ECO:0000256" key="5">
    <source>
        <dbReference type="ARBA" id="ARBA00023014"/>
    </source>
</evidence>
<dbReference type="PANTHER" id="PTHR32479:SF17">
    <property type="entry name" value="GLYCOLATE OXIDASE IRON-SULFUR SUBUNIT"/>
    <property type="match status" value="1"/>
</dbReference>
<dbReference type="Proteomes" id="UP000448292">
    <property type="component" value="Unassembled WGS sequence"/>
</dbReference>
<reference evidence="7 8" key="1">
    <citation type="submission" date="2018-06" db="EMBL/GenBank/DDBJ databases">
        <title>Complete genome of Desulfovibrio indonesiensis P37SLT.</title>
        <authorList>
            <person name="Crispim J.S."/>
            <person name="Vidigal P.M.P."/>
            <person name="Silva L.C.F."/>
            <person name="Laguardia C.N."/>
            <person name="Araujo L.C."/>
            <person name="Dias R.S."/>
            <person name="Sousa M.P."/>
            <person name="Paula S.O."/>
            <person name="Silva C."/>
        </authorList>
    </citation>
    <scope>NUCLEOTIDE SEQUENCE [LARGE SCALE GENOMIC DNA]</scope>
    <source>
        <strain evidence="7 8">P37SLT</strain>
    </source>
</reference>
<keyword evidence="5" id="KW-0411">Iron-sulfur</keyword>
<accession>A0A7M3MCM5</accession>
<name>A0A7M3MCM5_9BACT</name>
<organism evidence="7 8">
    <name type="scientific">Oceanidesulfovibrio indonesiensis</name>
    <dbReference type="NCBI Taxonomy" id="54767"/>
    <lineage>
        <taxon>Bacteria</taxon>
        <taxon>Pseudomonadati</taxon>
        <taxon>Thermodesulfobacteriota</taxon>
        <taxon>Desulfovibrionia</taxon>
        <taxon>Desulfovibrionales</taxon>
        <taxon>Desulfovibrionaceae</taxon>
        <taxon>Oceanidesulfovibrio</taxon>
    </lineage>
</organism>
<dbReference type="Pfam" id="PF02754">
    <property type="entry name" value="CCG"/>
    <property type="match status" value="2"/>
</dbReference>
<dbReference type="PROSITE" id="PS51379">
    <property type="entry name" value="4FE4S_FER_2"/>
    <property type="match status" value="2"/>
</dbReference>
<dbReference type="OrthoDB" id="9770306at2"/>
<evidence type="ECO:0000256" key="2">
    <source>
        <dbReference type="ARBA" id="ARBA00022723"/>
    </source>
</evidence>
<evidence type="ECO:0000313" key="8">
    <source>
        <dbReference type="Proteomes" id="UP000448292"/>
    </source>
</evidence>
<keyword evidence="3" id="KW-0677">Repeat</keyword>
<dbReference type="SUPFAM" id="SSF46548">
    <property type="entry name" value="alpha-helical ferredoxin"/>
    <property type="match status" value="1"/>
</dbReference>
<proteinExistence type="predicted"/>
<keyword evidence="4" id="KW-0408">Iron</keyword>
<evidence type="ECO:0000256" key="3">
    <source>
        <dbReference type="ARBA" id="ARBA00022737"/>
    </source>
</evidence>
<dbReference type="Pfam" id="PF13183">
    <property type="entry name" value="Fer4_8"/>
    <property type="match status" value="1"/>
</dbReference>
<dbReference type="AlphaFoldDB" id="A0A7M3MCM5"/>
<gene>
    <name evidence="7" type="ORF">DPQ33_12775</name>
</gene>
<protein>
    <submittedName>
        <fullName evidence="7">(Fe-S)-binding protein</fullName>
    </submittedName>
</protein>
<keyword evidence="8" id="KW-1185">Reference proteome</keyword>
<dbReference type="GO" id="GO:0051539">
    <property type="term" value="F:4 iron, 4 sulfur cluster binding"/>
    <property type="evidence" value="ECO:0007669"/>
    <property type="project" value="UniProtKB-KW"/>
</dbReference>
<dbReference type="PROSITE" id="PS00198">
    <property type="entry name" value="4FE4S_FER_1"/>
    <property type="match status" value="2"/>
</dbReference>
<dbReference type="GO" id="GO:0046872">
    <property type="term" value="F:metal ion binding"/>
    <property type="evidence" value="ECO:0007669"/>
    <property type="project" value="UniProtKB-KW"/>
</dbReference>
<evidence type="ECO:0000256" key="4">
    <source>
        <dbReference type="ARBA" id="ARBA00023004"/>
    </source>
</evidence>
<dbReference type="GO" id="GO:0016491">
    <property type="term" value="F:oxidoreductase activity"/>
    <property type="evidence" value="ECO:0007669"/>
    <property type="project" value="UniProtKB-ARBA"/>
</dbReference>
<dbReference type="EMBL" id="QMIE01000012">
    <property type="protein sequence ID" value="TVM16190.1"/>
    <property type="molecule type" value="Genomic_DNA"/>
</dbReference>
<dbReference type="Gene3D" id="1.10.1060.10">
    <property type="entry name" value="Alpha-helical ferredoxin"/>
    <property type="match status" value="1"/>
</dbReference>
<evidence type="ECO:0000256" key="1">
    <source>
        <dbReference type="ARBA" id="ARBA00022485"/>
    </source>
</evidence>
<sequence length="399" mass="42439">MRPLHARNGSGTGTAVKSCILCGRCLEVCPLVSATGREELSPKAKHTLARMLREGQAQLEGRRVADLAGLCLACGRCEKACPQGLCAPDAVAELREAHPDLSQWLWKQWIEKGGALWPALAWLSRRLPDSGEQPSPRYDAFKTMGSGPSVAPFLKVSRFVDAGIGREAVIFPGCTARRLYPAWTRRAKELLAGLGLRVGNRMPSWACCGCTLGHAGCTEAQREAQLANVKAWRKAGRPLVVTFCATCRCGLRSYPDADLGWEEGEGEQWREAVISLAGPMAAVEIEHVSEPPPAVYYHKPCHGSGQAGSGADEALLRRALGERYAGATGDVCCGMGGIMQLGAPELSRQVADTLWTRLDPPAGSLVLTGCSGCVLQLKATAPVGVAVGHWLETFAASAG</sequence>
<feature type="domain" description="4Fe-4S ferredoxin-type" evidence="6">
    <location>
        <begin position="61"/>
        <end position="91"/>
    </location>
</feature>
<dbReference type="RefSeq" id="WP_144303615.1">
    <property type="nucleotide sequence ID" value="NZ_QMIE01000012.1"/>
</dbReference>
<keyword evidence="1" id="KW-0004">4Fe-4S</keyword>
<comment type="caution">
    <text evidence="7">The sequence shown here is derived from an EMBL/GenBank/DDBJ whole genome shotgun (WGS) entry which is preliminary data.</text>
</comment>
<feature type="domain" description="4Fe-4S ferredoxin-type" evidence="6">
    <location>
        <begin position="9"/>
        <end position="40"/>
    </location>
</feature>
<dbReference type="InterPro" id="IPR004017">
    <property type="entry name" value="Cys_rich_dom"/>
</dbReference>
<dbReference type="InterPro" id="IPR017900">
    <property type="entry name" value="4Fe4S_Fe_S_CS"/>
</dbReference>
<evidence type="ECO:0000313" key="7">
    <source>
        <dbReference type="EMBL" id="TVM16190.1"/>
    </source>
</evidence>
<dbReference type="InterPro" id="IPR017896">
    <property type="entry name" value="4Fe4S_Fe-S-bd"/>
</dbReference>